<dbReference type="Pfam" id="PF11255">
    <property type="entry name" value="DUF3054"/>
    <property type="match status" value="1"/>
</dbReference>
<reference evidence="3" key="1">
    <citation type="journal article" date="2021" name="Sci. Rep.">
        <title>Diploid genomic architecture of Nitzschia inconspicua, an elite biomass production diatom.</title>
        <authorList>
            <person name="Oliver A."/>
            <person name="Podell S."/>
            <person name="Pinowska A."/>
            <person name="Traller J.C."/>
            <person name="Smith S.R."/>
            <person name="McClure R."/>
            <person name="Beliaev A."/>
            <person name="Bohutskyi P."/>
            <person name="Hill E.A."/>
            <person name="Rabines A."/>
            <person name="Zheng H."/>
            <person name="Allen L.Z."/>
            <person name="Kuo A."/>
            <person name="Grigoriev I.V."/>
            <person name="Allen A.E."/>
            <person name="Hazlebeck D."/>
            <person name="Allen E.E."/>
        </authorList>
    </citation>
    <scope>NUCLEOTIDE SEQUENCE</scope>
    <source>
        <strain evidence="3">Hildebrandi</strain>
    </source>
</reference>
<feature type="transmembrane region" description="Helical" evidence="2">
    <location>
        <begin position="113"/>
        <end position="132"/>
    </location>
</feature>
<dbReference type="Proteomes" id="UP000693970">
    <property type="component" value="Unassembled WGS sequence"/>
</dbReference>
<accession>A0A9K3KJH8</accession>
<gene>
    <name evidence="3" type="ORF">IV203_022393</name>
</gene>
<dbReference type="EMBL" id="JAGRRH010000023">
    <property type="protein sequence ID" value="KAG7344385.1"/>
    <property type="molecule type" value="Genomic_DNA"/>
</dbReference>
<dbReference type="OrthoDB" id="2015146at2759"/>
<proteinExistence type="predicted"/>
<dbReference type="PANTHER" id="PTHR35283">
    <property type="entry name" value="T12C22.21 PROTEIN"/>
    <property type="match status" value="1"/>
</dbReference>
<feature type="transmembrane region" description="Helical" evidence="2">
    <location>
        <begin position="152"/>
        <end position="172"/>
    </location>
</feature>
<keyword evidence="2" id="KW-0472">Membrane</keyword>
<reference evidence="3" key="2">
    <citation type="submission" date="2021-04" db="EMBL/GenBank/DDBJ databases">
        <authorList>
            <person name="Podell S."/>
        </authorList>
    </citation>
    <scope>NUCLEOTIDE SEQUENCE</scope>
    <source>
        <strain evidence="3">Hildebrandi</strain>
    </source>
</reference>
<dbReference type="PANTHER" id="PTHR35283:SF3">
    <property type="entry name" value="T12C22.21 PROTEIN"/>
    <property type="match status" value="1"/>
</dbReference>
<dbReference type="InterPro" id="IPR021414">
    <property type="entry name" value="DUF3054"/>
</dbReference>
<sequence length="248" mass="26660">MTFLACSNSRFFAFIILLSCHGISVAFLFPTTIPTSTSRRQYVVPGIPSTGQLSRFQMIHTKSPSPPDLLPLRAEPASRSSSTSEEDAAVVPSNAPDPPPTSTPASTLLDRPVLAILDFVALMVFAAIGKASHAVGDETTLFQELSGVALTALPFVVSWFATSFVTGVYQTIRISDDTNNNNDWLASTWKQTAKGWIVAVPLGCVGRGLIKGYVPPIPFVIVTMIATFVILGLTRTAYYFVTVASNKE</sequence>
<keyword evidence="4" id="KW-1185">Reference proteome</keyword>
<keyword evidence="2" id="KW-1133">Transmembrane helix</keyword>
<feature type="transmembrane region" description="Helical" evidence="2">
    <location>
        <begin position="12"/>
        <end position="30"/>
    </location>
</feature>
<evidence type="ECO:0000256" key="1">
    <source>
        <dbReference type="SAM" id="MobiDB-lite"/>
    </source>
</evidence>
<feature type="region of interest" description="Disordered" evidence="1">
    <location>
        <begin position="63"/>
        <end position="106"/>
    </location>
</feature>
<keyword evidence="2" id="KW-0812">Transmembrane</keyword>
<protein>
    <submittedName>
        <fullName evidence="3">DUF3054 domain containing protein</fullName>
    </submittedName>
</protein>
<comment type="caution">
    <text evidence="3">The sequence shown here is derived from an EMBL/GenBank/DDBJ whole genome shotgun (WGS) entry which is preliminary data.</text>
</comment>
<evidence type="ECO:0000256" key="2">
    <source>
        <dbReference type="SAM" id="Phobius"/>
    </source>
</evidence>
<evidence type="ECO:0000313" key="3">
    <source>
        <dbReference type="EMBL" id="KAG7344385.1"/>
    </source>
</evidence>
<organism evidence="3 4">
    <name type="scientific">Nitzschia inconspicua</name>
    <dbReference type="NCBI Taxonomy" id="303405"/>
    <lineage>
        <taxon>Eukaryota</taxon>
        <taxon>Sar</taxon>
        <taxon>Stramenopiles</taxon>
        <taxon>Ochrophyta</taxon>
        <taxon>Bacillariophyta</taxon>
        <taxon>Bacillariophyceae</taxon>
        <taxon>Bacillariophycidae</taxon>
        <taxon>Bacillariales</taxon>
        <taxon>Bacillariaceae</taxon>
        <taxon>Nitzschia</taxon>
    </lineage>
</organism>
<dbReference type="AlphaFoldDB" id="A0A9K3KJH8"/>
<name>A0A9K3KJH8_9STRA</name>
<evidence type="ECO:0000313" key="4">
    <source>
        <dbReference type="Proteomes" id="UP000693970"/>
    </source>
</evidence>
<feature type="transmembrane region" description="Helical" evidence="2">
    <location>
        <begin position="216"/>
        <end position="241"/>
    </location>
</feature>
<feature type="transmembrane region" description="Helical" evidence="2">
    <location>
        <begin position="193"/>
        <end position="210"/>
    </location>
</feature>